<organism evidence="1">
    <name type="scientific">Physcomitrium patens</name>
    <name type="common">Spreading-leaved earth moss</name>
    <name type="synonym">Physcomitrella patens</name>
    <dbReference type="NCBI Taxonomy" id="3218"/>
    <lineage>
        <taxon>Eukaryota</taxon>
        <taxon>Viridiplantae</taxon>
        <taxon>Streptophyta</taxon>
        <taxon>Embryophyta</taxon>
        <taxon>Bryophyta</taxon>
        <taxon>Bryophytina</taxon>
        <taxon>Bryopsida</taxon>
        <taxon>Funariidae</taxon>
        <taxon>Funariales</taxon>
        <taxon>Funariaceae</taxon>
        <taxon>Physcomitrium</taxon>
    </lineage>
</organism>
<evidence type="ECO:0000313" key="1">
    <source>
        <dbReference type="EMBL" id="PNR27935.1"/>
    </source>
</evidence>
<dbReference type="EnsemblPlants" id="Pp3c24_2020V3.1">
    <property type="protein sequence ID" value="Pp3c24_2020V3.1"/>
    <property type="gene ID" value="Pp3c24_2020"/>
</dbReference>
<gene>
    <name evidence="1" type="ORF">PHYPA_028527</name>
</gene>
<reference evidence="1 3" key="2">
    <citation type="journal article" date="2018" name="Plant J.">
        <title>The Physcomitrella patens chromosome-scale assembly reveals moss genome structure and evolution.</title>
        <authorList>
            <person name="Lang D."/>
            <person name="Ullrich K.K."/>
            <person name="Murat F."/>
            <person name="Fuchs J."/>
            <person name="Jenkins J."/>
            <person name="Haas F.B."/>
            <person name="Piednoel M."/>
            <person name="Gundlach H."/>
            <person name="Van Bel M."/>
            <person name="Meyberg R."/>
            <person name="Vives C."/>
            <person name="Morata J."/>
            <person name="Symeonidi A."/>
            <person name="Hiss M."/>
            <person name="Muchero W."/>
            <person name="Kamisugi Y."/>
            <person name="Saleh O."/>
            <person name="Blanc G."/>
            <person name="Decker E.L."/>
            <person name="van Gessel N."/>
            <person name="Grimwood J."/>
            <person name="Hayes R.D."/>
            <person name="Graham S.W."/>
            <person name="Gunter L.E."/>
            <person name="McDaniel S.F."/>
            <person name="Hoernstein S.N.W."/>
            <person name="Larsson A."/>
            <person name="Li F.W."/>
            <person name="Perroud P.F."/>
            <person name="Phillips J."/>
            <person name="Ranjan P."/>
            <person name="Rokshar D.S."/>
            <person name="Rothfels C.J."/>
            <person name="Schneider L."/>
            <person name="Shu S."/>
            <person name="Stevenson D.W."/>
            <person name="Thummler F."/>
            <person name="Tillich M."/>
            <person name="Villarreal Aguilar J.C."/>
            <person name="Widiez T."/>
            <person name="Wong G.K."/>
            <person name="Wymore A."/>
            <person name="Zhang Y."/>
            <person name="Zimmer A.D."/>
            <person name="Quatrano R.S."/>
            <person name="Mayer K.F.X."/>
            <person name="Goodstein D."/>
            <person name="Casacuberta J.M."/>
            <person name="Vandepoele K."/>
            <person name="Reski R."/>
            <person name="Cuming A.C."/>
            <person name="Tuskan G.A."/>
            <person name="Maumus F."/>
            <person name="Salse J."/>
            <person name="Schmutz J."/>
            <person name="Rensing S.A."/>
        </authorList>
    </citation>
    <scope>NUCLEOTIDE SEQUENCE [LARGE SCALE GENOMIC DNA]</scope>
    <source>
        <strain evidence="2 3">cv. Gransden 2004</strain>
    </source>
</reference>
<reference evidence="1 3" key="1">
    <citation type="journal article" date="2008" name="Science">
        <title>The Physcomitrella genome reveals evolutionary insights into the conquest of land by plants.</title>
        <authorList>
            <person name="Rensing S."/>
            <person name="Lang D."/>
            <person name="Zimmer A."/>
            <person name="Terry A."/>
            <person name="Salamov A."/>
            <person name="Shapiro H."/>
            <person name="Nishiyama T."/>
            <person name="Perroud P.-F."/>
            <person name="Lindquist E."/>
            <person name="Kamisugi Y."/>
            <person name="Tanahashi T."/>
            <person name="Sakakibara K."/>
            <person name="Fujita T."/>
            <person name="Oishi K."/>
            <person name="Shin-I T."/>
            <person name="Kuroki Y."/>
            <person name="Toyoda A."/>
            <person name="Suzuki Y."/>
            <person name="Hashimoto A."/>
            <person name="Yamaguchi K."/>
            <person name="Sugano A."/>
            <person name="Kohara Y."/>
            <person name="Fujiyama A."/>
            <person name="Anterola A."/>
            <person name="Aoki S."/>
            <person name="Ashton N."/>
            <person name="Barbazuk W.B."/>
            <person name="Barker E."/>
            <person name="Bennetzen J."/>
            <person name="Bezanilla M."/>
            <person name="Blankenship R."/>
            <person name="Cho S.H."/>
            <person name="Dutcher S."/>
            <person name="Estelle M."/>
            <person name="Fawcett J.A."/>
            <person name="Gundlach H."/>
            <person name="Hanada K."/>
            <person name="Heyl A."/>
            <person name="Hicks K.A."/>
            <person name="Hugh J."/>
            <person name="Lohr M."/>
            <person name="Mayer K."/>
            <person name="Melkozernov A."/>
            <person name="Murata T."/>
            <person name="Nelson D."/>
            <person name="Pils B."/>
            <person name="Prigge M."/>
            <person name="Reiss B."/>
            <person name="Renner T."/>
            <person name="Rombauts S."/>
            <person name="Rushton P."/>
            <person name="Sanderfoot A."/>
            <person name="Schween G."/>
            <person name="Shiu S.-H."/>
            <person name="Stueber K."/>
            <person name="Theodoulou F.L."/>
            <person name="Tu H."/>
            <person name="Van de Peer Y."/>
            <person name="Verrier P.J."/>
            <person name="Waters E."/>
            <person name="Wood A."/>
            <person name="Yang L."/>
            <person name="Cove D."/>
            <person name="Cuming A."/>
            <person name="Hasebe M."/>
            <person name="Lucas S."/>
            <person name="Mishler D.B."/>
            <person name="Reski R."/>
            <person name="Grigoriev I."/>
            <person name="Quatrano R.S."/>
            <person name="Boore J.L."/>
        </authorList>
    </citation>
    <scope>NUCLEOTIDE SEQUENCE [LARGE SCALE GENOMIC DNA]</scope>
    <source>
        <strain evidence="2 3">cv. Gransden 2004</strain>
    </source>
</reference>
<accession>A0A2K1IF86</accession>
<protein>
    <submittedName>
        <fullName evidence="1 2">Uncharacterized protein</fullName>
    </submittedName>
</protein>
<reference evidence="2" key="3">
    <citation type="submission" date="2020-12" db="UniProtKB">
        <authorList>
            <consortium name="EnsemblPlants"/>
        </authorList>
    </citation>
    <scope>IDENTIFICATION</scope>
</reference>
<dbReference type="EMBL" id="ABEU02000024">
    <property type="protein sequence ID" value="PNR27935.1"/>
    <property type="molecule type" value="Genomic_DNA"/>
</dbReference>
<evidence type="ECO:0000313" key="2">
    <source>
        <dbReference type="EnsemblPlants" id="Pp3c24_2020V3.1"/>
    </source>
</evidence>
<evidence type="ECO:0000313" key="3">
    <source>
        <dbReference type="Proteomes" id="UP000006727"/>
    </source>
</evidence>
<proteinExistence type="predicted"/>
<dbReference type="Gramene" id="Pp3c24_2020V3.1">
    <property type="protein sequence ID" value="Pp3c24_2020V3.1"/>
    <property type="gene ID" value="Pp3c24_2020"/>
</dbReference>
<sequence>MNTQSYPFQVELTAIFVHGIHVRIDSILSRFTCMAKQLFCRCIPPLSNRFFFHGIRTVYWTSSNSAPSVVLTKTEIVA</sequence>
<dbReference type="InParanoid" id="A0A2K1IF86"/>
<dbReference type="AlphaFoldDB" id="A0A2K1IF86"/>
<dbReference type="Proteomes" id="UP000006727">
    <property type="component" value="Chromosome 24"/>
</dbReference>
<keyword evidence="3" id="KW-1185">Reference proteome</keyword>
<name>A0A2K1IF86_PHYPA</name>